<evidence type="ECO:0000259" key="3">
    <source>
        <dbReference type="PROSITE" id="PS51186"/>
    </source>
</evidence>
<keyword evidence="1" id="KW-0324">Glycolysis</keyword>
<dbReference type="CDD" id="cd07067">
    <property type="entry name" value="HP_PGM_like"/>
    <property type="match status" value="1"/>
</dbReference>
<evidence type="ECO:0000313" key="4">
    <source>
        <dbReference type="EMBL" id="MFC6008824.1"/>
    </source>
</evidence>
<dbReference type="Proteomes" id="UP001596189">
    <property type="component" value="Unassembled WGS sequence"/>
</dbReference>
<accession>A0ABW1JI29</accession>
<dbReference type="Gene3D" id="3.40.50.1240">
    <property type="entry name" value="Phosphoglycerate mutase-like"/>
    <property type="match status" value="1"/>
</dbReference>
<dbReference type="RefSeq" id="WP_345714764.1">
    <property type="nucleotide sequence ID" value="NZ_BAABFP010000002.1"/>
</dbReference>
<keyword evidence="5" id="KW-1185">Reference proteome</keyword>
<dbReference type="PROSITE" id="PS00175">
    <property type="entry name" value="PG_MUTASE"/>
    <property type="match status" value="1"/>
</dbReference>
<name>A0ABW1JI29_9ACTN</name>
<dbReference type="InterPro" id="IPR000182">
    <property type="entry name" value="GNAT_dom"/>
</dbReference>
<dbReference type="Gene3D" id="3.40.630.30">
    <property type="match status" value="1"/>
</dbReference>
<dbReference type="SUPFAM" id="SSF55729">
    <property type="entry name" value="Acyl-CoA N-acyltransferases (Nat)"/>
    <property type="match status" value="1"/>
</dbReference>
<evidence type="ECO:0000256" key="2">
    <source>
        <dbReference type="ARBA" id="ARBA00023235"/>
    </source>
</evidence>
<gene>
    <name evidence="4" type="ORF">ACFQDO_16950</name>
</gene>
<dbReference type="InterPro" id="IPR016181">
    <property type="entry name" value="Acyl_CoA_acyltransferase"/>
</dbReference>
<keyword evidence="2" id="KW-0413">Isomerase</keyword>
<dbReference type="InterPro" id="IPR001345">
    <property type="entry name" value="PG/BPGM_mutase_AS"/>
</dbReference>
<feature type="domain" description="N-acetyltransferase" evidence="3">
    <location>
        <begin position="340"/>
        <end position="469"/>
    </location>
</feature>
<dbReference type="Pfam" id="PF00583">
    <property type="entry name" value="Acetyltransf_1"/>
    <property type="match status" value="1"/>
</dbReference>
<dbReference type="CDD" id="cd04301">
    <property type="entry name" value="NAT_SF"/>
    <property type="match status" value="1"/>
</dbReference>
<dbReference type="PANTHER" id="PTHR48100">
    <property type="entry name" value="BROAD-SPECIFICITY PHOSPHATASE YOR283W-RELATED"/>
    <property type="match status" value="1"/>
</dbReference>
<protein>
    <submittedName>
        <fullName evidence="4">Bifunctional histidine phosphatase family protein/GNAT family N-acetyltransferase</fullName>
    </submittedName>
</protein>
<comment type="caution">
    <text evidence="4">The sequence shown here is derived from an EMBL/GenBank/DDBJ whole genome shotgun (WGS) entry which is preliminary data.</text>
</comment>
<dbReference type="InterPro" id="IPR029033">
    <property type="entry name" value="His_PPase_superfam"/>
</dbReference>
<dbReference type="PROSITE" id="PS51186">
    <property type="entry name" value="GNAT"/>
    <property type="match status" value="1"/>
</dbReference>
<proteinExistence type="predicted"/>
<dbReference type="Pfam" id="PF00300">
    <property type="entry name" value="His_Phos_1"/>
    <property type="match status" value="1"/>
</dbReference>
<reference evidence="5" key="1">
    <citation type="journal article" date="2019" name="Int. J. Syst. Evol. Microbiol.">
        <title>The Global Catalogue of Microorganisms (GCM) 10K type strain sequencing project: providing services to taxonomists for standard genome sequencing and annotation.</title>
        <authorList>
            <consortium name="The Broad Institute Genomics Platform"/>
            <consortium name="The Broad Institute Genome Sequencing Center for Infectious Disease"/>
            <person name="Wu L."/>
            <person name="Ma J."/>
        </authorList>
    </citation>
    <scope>NUCLEOTIDE SEQUENCE [LARGE SCALE GENOMIC DNA]</scope>
    <source>
        <strain evidence="5">KACC 14249</strain>
    </source>
</reference>
<evidence type="ECO:0000313" key="5">
    <source>
        <dbReference type="Proteomes" id="UP001596189"/>
    </source>
</evidence>
<dbReference type="SMART" id="SM00855">
    <property type="entry name" value="PGAM"/>
    <property type="match status" value="1"/>
</dbReference>
<dbReference type="EMBL" id="JBHSRD010000006">
    <property type="protein sequence ID" value="MFC6008824.1"/>
    <property type="molecule type" value="Genomic_DNA"/>
</dbReference>
<dbReference type="InterPro" id="IPR013078">
    <property type="entry name" value="His_Pase_superF_clade-1"/>
</dbReference>
<dbReference type="PANTHER" id="PTHR48100:SF1">
    <property type="entry name" value="HISTIDINE PHOSPHATASE FAMILY PROTEIN-RELATED"/>
    <property type="match status" value="1"/>
</dbReference>
<evidence type="ECO:0000256" key="1">
    <source>
        <dbReference type="ARBA" id="ARBA00023152"/>
    </source>
</evidence>
<dbReference type="InterPro" id="IPR050275">
    <property type="entry name" value="PGM_Phosphatase"/>
</dbReference>
<organism evidence="4 5">
    <name type="scientific">Angustibacter luteus</name>
    <dbReference type="NCBI Taxonomy" id="658456"/>
    <lineage>
        <taxon>Bacteria</taxon>
        <taxon>Bacillati</taxon>
        <taxon>Actinomycetota</taxon>
        <taxon>Actinomycetes</taxon>
        <taxon>Kineosporiales</taxon>
        <taxon>Kineosporiaceae</taxon>
    </lineage>
</organism>
<sequence>MSDLQCPATVLVLRHGQSAGNVSRRLSSAAPGGELTEHGRQQAADAAATLVDRNIARVYASPLVRAQQTAQIVAETVGAGPVQLLDDVREFSLGECEGSDTDEDWARVDGLFDSWLNGHLEHALPGGESGLDVLARIRSGLEAVADQHRGETVVVVSHGGVMSMALPLIAGDVRDDRARGSGVPNCGLVEMQGDADGWSLVAWPTRSPALGSDPHPGDLAELVDRADSERNEPPPLPPDRPPLPGSAYATVRGIACASLPIAQAWATQASVTGLGFTPSPGAVDEVTAWLDDHSPSAWHLVVGEHWAPEVAARHGLVEVMRHGVWVCEEVAGEPDVLADVRAEGLTLEPAADVAEFVSVFGADLAPIVEGQLDLPDRAFPVLRHDGRVVGCARLRDLAGTTYVGGITVLREFRGRGWGLALSALATRSALQRSPIAWLHCEDTVAGLYARLGYRRVTTHVHLGPAATQS</sequence>
<dbReference type="SUPFAM" id="SSF53254">
    <property type="entry name" value="Phosphoglycerate mutase-like"/>
    <property type="match status" value="1"/>
</dbReference>